<feature type="transmembrane region" description="Helical" evidence="6">
    <location>
        <begin position="62"/>
        <end position="86"/>
    </location>
</feature>
<dbReference type="InterPro" id="IPR001694">
    <property type="entry name" value="NADH_UbQ_OxRdtase_su1/FPO"/>
</dbReference>
<dbReference type="GO" id="GO:0005886">
    <property type="term" value="C:plasma membrane"/>
    <property type="evidence" value="ECO:0007669"/>
    <property type="project" value="UniProtKB-SubCell"/>
</dbReference>
<evidence type="ECO:0000256" key="1">
    <source>
        <dbReference type="ARBA" id="ARBA00004141"/>
    </source>
</evidence>
<dbReference type="GO" id="GO:0003954">
    <property type="term" value="F:NADH dehydrogenase activity"/>
    <property type="evidence" value="ECO:0007669"/>
    <property type="project" value="TreeGrafter"/>
</dbReference>
<reference evidence="7" key="1">
    <citation type="submission" date="2020-10" db="EMBL/GenBank/DDBJ databases">
        <title>Taxonomic study of unclassified bacteria belonging to the class Ktedonobacteria.</title>
        <authorList>
            <person name="Yabe S."/>
            <person name="Wang C.M."/>
            <person name="Zheng Y."/>
            <person name="Sakai Y."/>
            <person name="Cavaletti L."/>
            <person name="Monciardini P."/>
            <person name="Donadio S."/>
        </authorList>
    </citation>
    <scope>NUCLEOTIDE SEQUENCE</scope>
    <source>
        <strain evidence="7">ID150040</strain>
    </source>
</reference>
<dbReference type="EMBL" id="BNJK01000004">
    <property type="protein sequence ID" value="GHP01169.1"/>
    <property type="molecule type" value="Genomic_DNA"/>
</dbReference>
<protein>
    <recommendedName>
        <fullName evidence="9">NADH-quinone oxidoreductase subunit H</fullName>
    </recommendedName>
</protein>
<dbReference type="AlphaFoldDB" id="A0A8J3N9U1"/>
<gene>
    <name evidence="7" type="ORF">KSF_112160</name>
</gene>
<feature type="transmembrane region" description="Helical" evidence="6">
    <location>
        <begin position="251"/>
        <end position="272"/>
    </location>
</feature>
<evidence type="ECO:0000256" key="3">
    <source>
        <dbReference type="ARBA" id="ARBA00022989"/>
    </source>
</evidence>
<feature type="transmembrane region" description="Helical" evidence="6">
    <location>
        <begin position="129"/>
        <end position="147"/>
    </location>
</feature>
<dbReference type="GO" id="GO:0009060">
    <property type="term" value="P:aerobic respiration"/>
    <property type="evidence" value="ECO:0007669"/>
    <property type="project" value="TreeGrafter"/>
</dbReference>
<feature type="transmembrane region" description="Helical" evidence="6">
    <location>
        <begin position="284"/>
        <end position="305"/>
    </location>
</feature>
<feature type="transmembrane region" description="Helical" evidence="6">
    <location>
        <begin position="221"/>
        <end position="239"/>
    </location>
</feature>
<evidence type="ECO:0000256" key="2">
    <source>
        <dbReference type="ARBA" id="ARBA00022692"/>
    </source>
</evidence>
<accession>A0A8J3N9U1</accession>
<sequence>MTLILTALLVLLILLVGVYCMTVLEYLLSPGPRKIVVAFTLPIATLFALLRQEDVIPRGADFFLFRSAPFIAFAVATLIALVVPLGPGVIGFNPSIGLFYFIVLLSPLVVAVMNAGWSQNAKVGLFATFRAATYLISYEVPLGFAAIGPVMAAQSLSTQRIVEAQAGLWYVVWQPLGLCIYLLAALFVSFQHPFDSALAGSELEGGAFSEYSGGRLLLFKIALRAVFLLVMAMGVVLFFGGWQGPLLPGPVWFLLKTFVLCILVLWLARFFPRVRHDQMLTLSWKILLPASLLNVTLVGILTLIIPGGR</sequence>
<name>A0A8J3N9U1_9CHLR</name>
<evidence type="ECO:0000256" key="5">
    <source>
        <dbReference type="RuleBase" id="RU000471"/>
    </source>
</evidence>
<dbReference type="RefSeq" id="WP_220211727.1">
    <property type="nucleotide sequence ID" value="NZ_BNJK01000004.1"/>
</dbReference>
<keyword evidence="3 6" id="KW-1133">Transmembrane helix</keyword>
<evidence type="ECO:0000256" key="6">
    <source>
        <dbReference type="SAM" id="Phobius"/>
    </source>
</evidence>
<keyword evidence="5" id="KW-0520">NAD</keyword>
<keyword evidence="8" id="KW-1185">Reference proteome</keyword>
<evidence type="ECO:0000313" key="7">
    <source>
        <dbReference type="EMBL" id="GHP01169.1"/>
    </source>
</evidence>
<keyword evidence="4 6" id="KW-0472">Membrane</keyword>
<evidence type="ECO:0008006" key="9">
    <source>
        <dbReference type="Google" id="ProtNLM"/>
    </source>
</evidence>
<feature type="transmembrane region" description="Helical" evidence="6">
    <location>
        <begin position="98"/>
        <end position="117"/>
    </location>
</feature>
<dbReference type="Proteomes" id="UP000597444">
    <property type="component" value="Unassembled WGS sequence"/>
</dbReference>
<dbReference type="Pfam" id="PF00146">
    <property type="entry name" value="NADHdh"/>
    <property type="match status" value="1"/>
</dbReference>
<comment type="similarity">
    <text evidence="5">Belongs to the complex I subunit 1 family.</text>
</comment>
<dbReference type="PANTHER" id="PTHR11432">
    <property type="entry name" value="NADH DEHYDROGENASE SUBUNIT 1"/>
    <property type="match status" value="1"/>
</dbReference>
<feature type="transmembrane region" description="Helical" evidence="6">
    <location>
        <begin position="167"/>
        <end position="188"/>
    </location>
</feature>
<comment type="subcellular location">
    <subcellularLocation>
        <location evidence="5">Cell membrane</location>
        <topology evidence="5">Multi-pass membrane protein</topology>
    </subcellularLocation>
    <subcellularLocation>
        <location evidence="1">Membrane</location>
        <topology evidence="1">Multi-pass membrane protein</topology>
    </subcellularLocation>
</comment>
<comment type="caution">
    <text evidence="7">The sequence shown here is derived from an EMBL/GenBank/DDBJ whole genome shotgun (WGS) entry which is preliminary data.</text>
</comment>
<keyword evidence="2 5" id="KW-0812">Transmembrane</keyword>
<evidence type="ECO:0000256" key="4">
    <source>
        <dbReference type="ARBA" id="ARBA00023136"/>
    </source>
</evidence>
<dbReference type="PANTHER" id="PTHR11432:SF3">
    <property type="entry name" value="NADH-UBIQUINONE OXIDOREDUCTASE CHAIN 1"/>
    <property type="match status" value="1"/>
</dbReference>
<proteinExistence type="inferred from homology"/>
<evidence type="ECO:0000313" key="8">
    <source>
        <dbReference type="Proteomes" id="UP000597444"/>
    </source>
</evidence>
<feature type="transmembrane region" description="Helical" evidence="6">
    <location>
        <begin position="30"/>
        <end position="50"/>
    </location>
</feature>
<organism evidence="7 8">
    <name type="scientific">Reticulibacter mediterranei</name>
    <dbReference type="NCBI Taxonomy" id="2778369"/>
    <lineage>
        <taxon>Bacteria</taxon>
        <taxon>Bacillati</taxon>
        <taxon>Chloroflexota</taxon>
        <taxon>Ktedonobacteria</taxon>
        <taxon>Ktedonobacterales</taxon>
        <taxon>Reticulibacteraceae</taxon>
        <taxon>Reticulibacter</taxon>
    </lineage>
</organism>